<dbReference type="AlphaFoldDB" id="A0A3M8AXE7"/>
<gene>
    <name evidence="1" type="ORF">EB820_10655</name>
</gene>
<organism evidence="1 2">
    <name type="scientific">Brevibacillus agri</name>
    <dbReference type="NCBI Taxonomy" id="51101"/>
    <lineage>
        <taxon>Bacteria</taxon>
        <taxon>Bacillati</taxon>
        <taxon>Bacillota</taxon>
        <taxon>Bacilli</taxon>
        <taxon>Bacillales</taxon>
        <taxon>Paenibacillaceae</taxon>
        <taxon>Brevibacillus</taxon>
    </lineage>
</organism>
<dbReference type="GeneID" id="82812575"/>
<name>A0A3M8AXE7_9BACL</name>
<comment type="caution">
    <text evidence="1">The sequence shown here is derived from an EMBL/GenBank/DDBJ whole genome shotgun (WGS) entry which is preliminary data.</text>
</comment>
<evidence type="ECO:0000313" key="1">
    <source>
        <dbReference type="EMBL" id="RNB55914.1"/>
    </source>
</evidence>
<sequence length="77" mass="8715">MKSGKINPNDIPVIEIFELDGKIYTLDNRRLFVFQQAGINIRYVKAPLEKVMSQSSWKFTTINDGASIKVRIGGSKK</sequence>
<proteinExistence type="predicted"/>
<protein>
    <submittedName>
        <fullName evidence="1">Uncharacterized protein</fullName>
    </submittedName>
</protein>
<accession>A0A3M8AXE7</accession>
<dbReference type="OrthoDB" id="2987810at2"/>
<dbReference type="Proteomes" id="UP000276178">
    <property type="component" value="Unassembled WGS sequence"/>
</dbReference>
<evidence type="ECO:0000313" key="2">
    <source>
        <dbReference type="Proteomes" id="UP000276178"/>
    </source>
</evidence>
<reference evidence="1 2" key="1">
    <citation type="submission" date="2018-10" db="EMBL/GenBank/DDBJ databases">
        <title>Phylogenomics of Brevibacillus.</title>
        <authorList>
            <person name="Dunlap C."/>
        </authorList>
    </citation>
    <scope>NUCLEOTIDE SEQUENCE [LARGE SCALE GENOMIC DNA]</scope>
    <source>
        <strain evidence="1 2">NRRL NRS 1219</strain>
    </source>
</reference>
<dbReference type="EMBL" id="RHHN01000031">
    <property type="protein sequence ID" value="RNB55914.1"/>
    <property type="molecule type" value="Genomic_DNA"/>
</dbReference>
<dbReference type="RefSeq" id="WP_122952841.1">
    <property type="nucleotide sequence ID" value="NZ_BJOD01000141.1"/>
</dbReference>